<dbReference type="EMBL" id="JAUKPO010000034">
    <property type="protein sequence ID" value="MDO1450695.1"/>
    <property type="molecule type" value="Genomic_DNA"/>
</dbReference>
<feature type="transmembrane region" description="Helical" evidence="6">
    <location>
        <begin position="149"/>
        <end position="165"/>
    </location>
</feature>
<feature type="transmembrane region" description="Helical" evidence="6">
    <location>
        <begin position="177"/>
        <end position="197"/>
    </location>
</feature>
<feature type="region of interest" description="Disordered" evidence="5">
    <location>
        <begin position="1"/>
        <end position="29"/>
    </location>
</feature>
<organism evidence="7 8">
    <name type="scientific">Rhodocytophaga aerolata</name>
    <dbReference type="NCBI Taxonomy" id="455078"/>
    <lineage>
        <taxon>Bacteria</taxon>
        <taxon>Pseudomonadati</taxon>
        <taxon>Bacteroidota</taxon>
        <taxon>Cytophagia</taxon>
        <taxon>Cytophagales</taxon>
        <taxon>Rhodocytophagaceae</taxon>
        <taxon>Rhodocytophaga</taxon>
    </lineage>
</organism>
<gene>
    <name evidence="7" type="ORF">Q0590_30760</name>
</gene>
<dbReference type="RefSeq" id="WP_302041496.1">
    <property type="nucleotide sequence ID" value="NZ_JAUKPO010000034.1"/>
</dbReference>
<sequence length="471" mass="50680">MSNKYSTTSKTAHPQTKAKSDPGKILDPPKSLKERIKWLGPGVTWMAAGAGGAGELLFPPRIGSLYGYAFFWALLSAVVLKWAINREVGRFSVCTGGPLLDGFKTLPGPKNWAIWIIVVPQLVVAASAIAGLAGSAATAVTLLLPGSNTLWMAVIIVISISFLLWGKYSVLELVSTFLALGLALMGIITAISVFPAPAKLLEGAIPSLPPNTDYQEVLPWLSFILAGAAGMTWYSYWVPAKGYGAAKLKADSEEPVNVKKLSDEQQTKLRGWISEMTLDNTLGVIGGFLIVTSFLILGAELLQPKGLVPEEQKVAQVLATMLGEVWGKFGYWFMVVGVLVGFFATTLTNQDGWARLLANGTDIILRPFGSKGRWRDQKFLKKVYLVVLVGIIPIAIYLIIGKPVGLLQLAGAIEAIHIPIIVGLTLYMNCTILPEKLKPSVASLVMVLLSMLFFIGFAGLYVYQLITGQGG</sequence>
<feature type="transmembrane region" description="Helical" evidence="6">
    <location>
        <begin position="38"/>
        <end position="59"/>
    </location>
</feature>
<evidence type="ECO:0000256" key="2">
    <source>
        <dbReference type="ARBA" id="ARBA00022692"/>
    </source>
</evidence>
<dbReference type="InterPro" id="IPR001046">
    <property type="entry name" value="NRAMP_fam"/>
</dbReference>
<feature type="transmembrane region" description="Helical" evidence="6">
    <location>
        <begin position="441"/>
        <end position="463"/>
    </location>
</feature>
<comment type="caution">
    <text evidence="7">The sequence shown here is derived from an EMBL/GenBank/DDBJ whole genome shotgun (WGS) entry which is preliminary data.</text>
</comment>
<accession>A0ABT8RF15</accession>
<proteinExistence type="predicted"/>
<protein>
    <submittedName>
        <fullName evidence="7">Nramp family divalent metal transporter</fullName>
    </submittedName>
</protein>
<dbReference type="PANTHER" id="PTHR11706">
    <property type="entry name" value="SOLUTE CARRIER PROTEIN FAMILY 11 MEMBER"/>
    <property type="match status" value="1"/>
</dbReference>
<dbReference type="Proteomes" id="UP001168528">
    <property type="component" value="Unassembled WGS sequence"/>
</dbReference>
<dbReference type="Pfam" id="PF01566">
    <property type="entry name" value="Nramp"/>
    <property type="match status" value="1"/>
</dbReference>
<evidence type="ECO:0000256" key="6">
    <source>
        <dbReference type="SAM" id="Phobius"/>
    </source>
</evidence>
<keyword evidence="8" id="KW-1185">Reference proteome</keyword>
<keyword evidence="3 6" id="KW-1133">Transmembrane helix</keyword>
<keyword evidence="2 6" id="KW-0812">Transmembrane</keyword>
<name>A0ABT8RF15_9BACT</name>
<evidence type="ECO:0000313" key="7">
    <source>
        <dbReference type="EMBL" id="MDO1450695.1"/>
    </source>
</evidence>
<feature type="transmembrane region" description="Helical" evidence="6">
    <location>
        <begin position="383"/>
        <end position="400"/>
    </location>
</feature>
<evidence type="ECO:0000313" key="8">
    <source>
        <dbReference type="Proteomes" id="UP001168528"/>
    </source>
</evidence>
<evidence type="ECO:0000256" key="3">
    <source>
        <dbReference type="ARBA" id="ARBA00022989"/>
    </source>
</evidence>
<feature type="transmembrane region" description="Helical" evidence="6">
    <location>
        <begin position="112"/>
        <end position="137"/>
    </location>
</feature>
<feature type="transmembrane region" description="Helical" evidence="6">
    <location>
        <begin position="278"/>
        <end position="299"/>
    </location>
</feature>
<evidence type="ECO:0000256" key="4">
    <source>
        <dbReference type="ARBA" id="ARBA00023136"/>
    </source>
</evidence>
<feature type="compositionally biased region" description="Polar residues" evidence="5">
    <location>
        <begin position="1"/>
        <end position="14"/>
    </location>
</feature>
<feature type="transmembrane region" description="Helical" evidence="6">
    <location>
        <begin position="217"/>
        <end position="237"/>
    </location>
</feature>
<dbReference type="NCBIfam" id="NF037982">
    <property type="entry name" value="Nramp_1"/>
    <property type="match status" value="1"/>
</dbReference>
<reference evidence="7" key="1">
    <citation type="submission" date="2023-07" db="EMBL/GenBank/DDBJ databases">
        <title>The genome sequence of Rhodocytophaga aerolata KACC 12507.</title>
        <authorList>
            <person name="Zhang X."/>
        </authorList>
    </citation>
    <scope>NUCLEOTIDE SEQUENCE</scope>
    <source>
        <strain evidence="7">KACC 12507</strain>
    </source>
</reference>
<evidence type="ECO:0000256" key="5">
    <source>
        <dbReference type="SAM" id="MobiDB-lite"/>
    </source>
</evidence>
<dbReference type="PANTHER" id="PTHR11706:SF3">
    <property type="entry name" value="METAL ION TRANSPORT PROTEIN"/>
    <property type="match status" value="1"/>
</dbReference>
<feature type="transmembrane region" description="Helical" evidence="6">
    <location>
        <begin position="406"/>
        <end position="429"/>
    </location>
</feature>
<keyword evidence="4 6" id="KW-0472">Membrane</keyword>
<evidence type="ECO:0000256" key="1">
    <source>
        <dbReference type="ARBA" id="ARBA00004141"/>
    </source>
</evidence>
<feature type="transmembrane region" description="Helical" evidence="6">
    <location>
        <begin position="65"/>
        <end position="84"/>
    </location>
</feature>
<feature type="transmembrane region" description="Helical" evidence="6">
    <location>
        <begin position="329"/>
        <end position="347"/>
    </location>
</feature>
<comment type="subcellular location">
    <subcellularLocation>
        <location evidence="1">Membrane</location>
        <topology evidence="1">Multi-pass membrane protein</topology>
    </subcellularLocation>
</comment>